<evidence type="ECO:0000256" key="3">
    <source>
        <dbReference type="ARBA" id="ARBA00022676"/>
    </source>
</evidence>
<keyword evidence="3" id="KW-0328">Glycosyltransferase</keyword>
<evidence type="ECO:0000256" key="6">
    <source>
        <dbReference type="ARBA" id="ARBA00022989"/>
    </source>
</evidence>
<evidence type="ECO:0000256" key="2">
    <source>
        <dbReference type="ARBA" id="ARBA00022475"/>
    </source>
</evidence>
<dbReference type="STRING" id="158500.BES08_05305"/>
<sequence>MAGMTMEAPDAGRAGRLARIVADSRLAQFTCLLAFAALIRCPAWGEWNFGIDDQFYALVGERLAKGDLLYVDIWDRKGPLLYLIFTAIALVSPTMLAYQLVATLSAALGAYGVNRIARMIATPGSAMLAALSYLALLSRFEGDNLEAGVFFNTLIIAAAWLLLSRFDRLHEGRIDAGLLTGFLCAGMGIAIKQTVALEGALFGLTAILLLARSRRSVIGVAWRAGILALAGSLPMLATGLFYWMDGHFADLWNAIATSNFARGYADPAIRVQRIFTMAGMLGIPMVFSGIGLHALHRQPEHRPVARLIALWAFVALALIFSFPNIYVHYAQSALAPLAILCAGYFAHRRPVWPGLVAVIGLSLALSGTFHLHDRWRARPAAAAMVGYIDAVTPHKRLLVWGAPNYLYAKIGADPVSPLAFSPHLYEGREWTGLDERREVRRILSARPETVVAQTPLPSSPLNEATVSMVDAYTRTCRKQRRFTIYDHNGEQVHTVFSACAG</sequence>
<comment type="caution">
    <text evidence="9">The sequence shown here is derived from an EMBL/GenBank/DDBJ whole genome shotgun (WGS) entry which is preliminary data.</text>
</comment>
<evidence type="ECO:0000256" key="7">
    <source>
        <dbReference type="ARBA" id="ARBA00023136"/>
    </source>
</evidence>
<evidence type="ECO:0000256" key="4">
    <source>
        <dbReference type="ARBA" id="ARBA00022679"/>
    </source>
</evidence>
<name>A0A031K2K4_9SPHN</name>
<evidence type="ECO:0000313" key="9">
    <source>
        <dbReference type="EMBL" id="EZP83253.1"/>
    </source>
</evidence>
<feature type="transmembrane region" description="Helical" evidence="8">
    <location>
        <begin position="274"/>
        <end position="295"/>
    </location>
</feature>
<keyword evidence="7 8" id="KW-0472">Membrane</keyword>
<evidence type="ECO:0000256" key="8">
    <source>
        <dbReference type="SAM" id="Phobius"/>
    </source>
</evidence>
<feature type="transmembrane region" description="Helical" evidence="8">
    <location>
        <begin position="149"/>
        <end position="166"/>
    </location>
</feature>
<keyword evidence="5 8" id="KW-0812">Transmembrane</keyword>
<evidence type="ECO:0000256" key="5">
    <source>
        <dbReference type="ARBA" id="ARBA00022692"/>
    </source>
</evidence>
<dbReference type="GO" id="GO:0009103">
    <property type="term" value="P:lipopolysaccharide biosynthetic process"/>
    <property type="evidence" value="ECO:0007669"/>
    <property type="project" value="UniProtKB-ARBA"/>
</dbReference>
<proteinExistence type="predicted"/>
<dbReference type="PATRIC" id="fig|158500.4.peg.1397"/>
<feature type="transmembrane region" description="Helical" evidence="8">
    <location>
        <begin position="178"/>
        <end position="211"/>
    </location>
</feature>
<dbReference type="GO" id="GO:0016763">
    <property type="term" value="F:pentosyltransferase activity"/>
    <property type="evidence" value="ECO:0007669"/>
    <property type="project" value="TreeGrafter"/>
</dbReference>
<keyword evidence="2" id="KW-1003">Cell membrane</keyword>
<dbReference type="PANTHER" id="PTHR33908">
    <property type="entry name" value="MANNOSYLTRANSFERASE YKCB-RELATED"/>
    <property type="match status" value="1"/>
</dbReference>
<dbReference type="AlphaFoldDB" id="A0A031K2K4"/>
<dbReference type="EMBL" id="JFYZ01000003">
    <property type="protein sequence ID" value="EZP83253.1"/>
    <property type="molecule type" value="Genomic_DNA"/>
</dbReference>
<gene>
    <name evidence="9" type="ORF">BV97_01363</name>
</gene>
<evidence type="ECO:0000313" key="10">
    <source>
        <dbReference type="Proteomes" id="UP000024329"/>
    </source>
</evidence>
<feature type="transmembrane region" description="Helical" evidence="8">
    <location>
        <begin position="80"/>
        <end position="101"/>
    </location>
</feature>
<dbReference type="RefSeq" id="WP_036524366.1">
    <property type="nucleotide sequence ID" value="NZ_JFYZ01000003.1"/>
</dbReference>
<feature type="transmembrane region" description="Helical" evidence="8">
    <location>
        <begin position="351"/>
        <end position="371"/>
    </location>
</feature>
<keyword evidence="6 8" id="KW-1133">Transmembrane helix</keyword>
<feature type="transmembrane region" description="Helical" evidence="8">
    <location>
        <begin position="116"/>
        <end position="137"/>
    </location>
</feature>
<feature type="transmembrane region" description="Helical" evidence="8">
    <location>
        <begin position="220"/>
        <end position="243"/>
    </location>
</feature>
<dbReference type="eggNOG" id="COG1807">
    <property type="taxonomic scope" value="Bacteria"/>
</dbReference>
<feature type="transmembrane region" description="Helical" evidence="8">
    <location>
        <begin position="307"/>
        <end position="331"/>
    </location>
</feature>
<evidence type="ECO:0000256" key="1">
    <source>
        <dbReference type="ARBA" id="ARBA00004651"/>
    </source>
</evidence>
<dbReference type="PANTHER" id="PTHR33908:SF11">
    <property type="entry name" value="MEMBRANE PROTEIN"/>
    <property type="match status" value="1"/>
</dbReference>
<dbReference type="InterPro" id="IPR050297">
    <property type="entry name" value="LipidA_mod_glycosyltrf_83"/>
</dbReference>
<dbReference type="Proteomes" id="UP000024329">
    <property type="component" value="Unassembled WGS sequence"/>
</dbReference>
<organism evidence="9 10">
    <name type="scientific">Novosphingobium resinovorum</name>
    <dbReference type="NCBI Taxonomy" id="158500"/>
    <lineage>
        <taxon>Bacteria</taxon>
        <taxon>Pseudomonadati</taxon>
        <taxon>Pseudomonadota</taxon>
        <taxon>Alphaproteobacteria</taxon>
        <taxon>Sphingomonadales</taxon>
        <taxon>Sphingomonadaceae</taxon>
        <taxon>Novosphingobium</taxon>
    </lineage>
</organism>
<protein>
    <recommendedName>
        <fullName evidence="11">Glycosyltransferase RgtA/B/C/D-like domain-containing protein</fullName>
    </recommendedName>
</protein>
<accession>A0A031K2K4</accession>
<comment type="subcellular location">
    <subcellularLocation>
        <location evidence="1">Cell membrane</location>
        <topology evidence="1">Multi-pass membrane protein</topology>
    </subcellularLocation>
</comment>
<reference evidence="9 10" key="1">
    <citation type="submission" date="2014-03" db="EMBL/GenBank/DDBJ databases">
        <title>Whole genome sequence of Novosphingobium resinovorum KF1.</title>
        <authorList>
            <person name="Gan H.M."/>
            <person name="Gan H.Y."/>
            <person name="Chew T.H."/>
            <person name="Savka M.A."/>
        </authorList>
    </citation>
    <scope>NUCLEOTIDE SEQUENCE [LARGE SCALE GENOMIC DNA]</scope>
    <source>
        <strain evidence="9 10">KF1</strain>
    </source>
</reference>
<evidence type="ECO:0008006" key="11">
    <source>
        <dbReference type="Google" id="ProtNLM"/>
    </source>
</evidence>
<keyword evidence="4" id="KW-0808">Transferase</keyword>
<dbReference type="GO" id="GO:0005886">
    <property type="term" value="C:plasma membrane"/>
    <property type="evidence" value="ECO:0007669"/>
    <property type="project" value="UniProtKB-SubCell"/>
</dbReference>